<proteinExistence type="predicted"/>
<accession>A0AAN9AYX0</accession>
<sequence length="426" mass="46395">MPLSSALFLPLGLFVSVVTFEFSLADGKACSIGRHGTLTMFNGETTDVELPCKYRLADFTCGDYRVKVTPGSAVDQEDSHRFSPNTVWVKVVNANTSEFVKIRTSVRRLDKFSENKLSNPWQVKNGSKSVVDFADYDHSKTAAVLRKDGVFSVEFSSAKHSVVVTCSDREFVSEGLPESLCGDETTTDAMNNAMTTLFPGQGNMTDDALVSYIVLNHDNVVQSATCKDLASKFTSCQDKEQAAMECVAIFADPSQAECLATSNSSLADYFADCLTSVCDDDTSAVEPMNNFISDNCATWLERSCDSDTGCPDGINAMCFEGKCLCTPGYYYSNGQAVCVDNCPEPDLQMEFVAYPGSVFYTADKINVASEDDCLAACVAEPGCTTVVFFLKTVTCALYYFPALNLDNPAFHGMSVDTTTMYQRRCA</sequence>
<dbReference type="EMBL" id="JBAMIC010000014">
    <property type="protein sequence ID" value="KAK7095752.1"/>
    <property type="molecule type" value="Genomic_DNA"/>
</dbReference>
<organism evidence="3 4">
    <name type="scientific">Littorina saxatilis</name>
    <dbReference type="NCBI Taxonomy" id="31220"/>
    <lineage>
        <taxon>Eukaryota</taxon>
        <taxon>Metazoa</taxon>
        <taxon>Spiralia</taxon>
        <taxon>Lophotrochozoa</taxon>
        <taxon>Mollusca</taxon>
        <taxon>Gastropoda</taxon>
        <taxon>Caenogastropoda</taxon>
        <taxon>Littorinimorpha</taxon>
        <taxon>Littorinoidea</taxon>
        <taxon>Littorinidae</taxon>
        <taxon>Littorina</taxon>
    </lineage>
</organism>
<comment type="caution">
    <text evidence="3">The sequence shown here is derived from an EMBL/GenBank/DDBJ whole genome shotgun (WGS) entry which is preliminary data.</text>
</comment>
<dbReference type="SUPFAM" id="SSF57414">
    <property type="entry name" value="Hairpin loop containing domain-like"/>
    <property type="match status" value="1"/>
</dbReference>
<name>A0AAN9AYX0_9CAEN</name>
<keyword evidence="4" id="KW-1185">Reference proteome</keyword>
<dbReference type="SMART" id="SM00473">
    <property type="entry name" value="PAN_AP"/>
    <property type="match status" value="1"/>
</dbReference>
<reference evidence="3 4" key="1">
    <citation type="submission" date="2024-02" db="EMBL/GenBank/DDBJ databases">
        <title>Chromosome-scale genome assembly of the rough periwinkle Littorina saxatilis.</title>
        <authorList>
            <person name="De Jode A."/>
            <person name="Faria R."/>
            <person name="Formenti G."/>
            <person name="Sims Y."/>
            <person name="Smith T.P."/>
            <person name="Tracey A."/>
            <person name="Wood J.M.D."/>
            <person name="Zagrodzka Z.B."/>
            <person name="Johannesson K."/>
            <person name="Butlin R.K."/>
            <person name="Leder E.H."/>
        </authorList>
    </citation>
    <scope>NUCLEOTIDE SEQUENCE [LARGE SCALE GENOMIC DNA]</scope>
    <source>
        <strain evidence="3">Snail1</strain>
        <tissue evidence="3">Muscle</tissue>
    </source>
</reference>
<dbReference type="Proteomes" id="UP001374579">
    <property type="component" value="Unassembled WGS sequence"/>
</dbReference>
<dbReference type="InterPro" id="IPR003609">
    <property type="entry name" value="Pan_app"/>
</dbReference>
<feature type="chain" id="PRO_5042966835" description="Apple domain-containing protein" evidence="1">
    <location>
        <begin position="26"/>
        <end position="426"/>
    </location>
</feature>
<protein>
    <recommendedName>
        <fullName evidence="2">Apple domain-containing protein</fullName>
    </recommendedName>
</protein>
<keyword evidence="1" id="KW-0732">Signal</keyword>
<dbReference type="AlphaFoldDB" id="A0AAN9AYX0"/>
<feature type="signal peptide" evidence="1">
    <location>
        <begin position="1"/>
        <end position="25"/>
    </location>
</feature>
<evidence type="ECO:0000313" key="4">
    <source>
        <dbReference type="Proteomes" id="UP001374579"/>
    </source>
</evidence>
<evidence type="ECO:0000256" key="1">
    <source>
        <dbReference type="SAM" id="SignalP"/>
    </source>
</evidence>
<dbReference type="PROSITE" id="PS50948">
    <property type="entry name" value="PAN"/>
    <property type="match status" value="1"/>
</dbReference>
<evidence type="ECO:0000259" key="2">
    <source>
        <dbReference type="PROSITE" id="PS50948"/>
    </source>
</evidence>
<evidence type="ECO:0000313" key="3">
    <source>
        <dbReference type="EMBL" id="KAK7095752.1"/>
    </source>
</evidence>
<dbReference type="Pfam" id="PF00024">
    <property type="entry name" value="PAN_1"/>
    <property type="match status" value="1"/>
</dbReference>
<gene>
    <name evidence="3" type="ORF">V1264_005118</name>
</gene>
<feature type="domain" description="Apple" evidence="2">
    <location>
        <begin position="342"/>
        <end position="425"/>
    </location>
</feature>